<sequence>MIVMTANVMQGDRDKCIVVSMDDHCQVGGLNEITTGTGAVAA</sequence>
<organism evidence="1 2">
    <name type="scientific">endosymbiont of Riftia pachyptila</name>
    <name type="common">vent Ph05</name>
    <dbReference type="NCBI Taxonomy" id="1048808"/>
    <lineage>
        <taxon>Bacteria</taxon>
        <taxon>Pseudomonadati</taxon>
        <taxon>Pseudomonadota</taxon>
        <taxon>Gammaproteobacteria</taxon>
        <taxon>sulfur-oxidizing symbionts</taxon>
    </lineage>
</organism>
<comment type="caution">
    <text evidence="1">The sequence shown here is derived from an EMBL/GenBank/DDBJ whole genome shotgun (WGS) entry which is preliminary data.</text>
</comment>
<proteinExistence type="predicted"/>
<protein>
    <submittedName>
        <fullName evidence="1">Uncharacterized protein</fullName>
    </submittedName>
</protein>
<evidence type="ECO:0000313" key="1">
    <source>
        <dbReference type="EMBL" id="EGV51477.1"/>
    </source>
</evidence>
<gene>
    <name evidence="1" type="ORF">Rifp1Sym_bi00190</name>
</gene>
<accession>G2DD37</accession>
<dbReference type="EMBL" id="AFOC01000036">
    <property type="protein sequence ID" value="EGV51477.1"/>
    <property type="molecule type" value="Genomic_DNA"/>
</dbReference>
<reference evidence="1" key="1">
    <citation type="journal article" date="2011" name="ISME J.">
        <title>The endosymbionts of the deep-sea tubeworms Riftia pachyptila and Tevnia jerichonana share an identical physiology as revealed by proteogenomic analyses.</title>
        <authorList>
            <person name="Gardebrecht A."/>
            <person name="Markert S."/>
            <person name="Felbeck H."/>
            <person name="Thuermer A."/>
            <person name="Albrecht D."/>
            <person name="Wollherr A."/>
            <person name="Kabisch J."/>
            <person name="Lehmann R."/>
            <person name="Daniel R."/>
            <person name="Liesegang H."/>
            <person name="Hecker M."/>
            <person name="Sievert S.M."/>
            <person name="Schweder T."/>
        </authorList>
    </citation>
    <scope>NUCLEOTIDE SEQUENCE [LARGE SCALE GENOMIC DNA]</scope>
</reference>
<dbReference type="AlphaFoldDB" id="G2DD37"/>
<keyword evidence="2" id="KW-1185">Reference proteome</keyword>
<dbReference type="Proteomes" id="UP000004491">
    <property type="component" value="Unassembled WGS sequence"/>
</dbReference>
<name>G2DD37_9GAMM</name>
<evidence type="ECO:0000313" key="2">
    <source>
        <dbReference type="Proteomes" id="UP000004491"/>
    </source>
</evidence>